<evidence type="ECO:0000313" key="1">
    <source>
        <dbReference type="EMBL" id="KAL2716664.1"/>
    </source>
</evidence>
<dbReference type="AlphaFoldDB" id="A0ABD2A7S9"/>
<dbReference type="Proteomes" id="UP001607302">
    <property type="component" value="Unassembled WGS sequence"/>
</dbReference>
<keyword evidence="2" id="KW-1185">Reference proteome</keyword>
<organism evidence="1 2">
    <name type="scientific">Vespula squamosa</name>
    <name type="common">Southern yellow jacket</name>
    <name type="synonym">Wasp</name>
    <dbReference type="NCBI Taxonomy" id="30214"/>
    <lineage>
        <taxon>Eukaryota</taxon>
        <taxon>Metazoa</taxon>
        <taxon>Ecdysozoa</taxon>
        <taxon>Arthropoda</taxon>
        <taxon>Hexapoda</taxon>
        <taxon>Insecta</taxon>
        <taxon>Pterygota</taxon>
        <taxon>Neoptera</taxon>
        <taxon>Endopterygota</taxon>
        <taxon>Hymenoptera</taxon>
        <taxon>Apocrita</taxon>
        <taxon>Aculeata</taxon>
        <taxon>Vespoidea</taxon>
        <taxon>Vespidae</taxon>
        <taxon>Vespinae</taxon>
        <taxon>Vespula</taxon>
    </lineage>
</organism>
<reference evidence="1 2" key="1">
    <citation type="journal article" date="2024" name="Ann. Entomol. Soc. Am.">
        <title>Genomic analyses of the southern and eastern yellowjacket wasps (Hymenoptera: Vespidae) reveal evolutionary signatures of social life.</title>
        <authorList>
            <person name="Catto M.A."/>
            <person name="Caine P.B."/>
            <person name="Orr S.E."/>
            <person name="Hunt B.G."/>
            <person name="Goodisman M.A.D."/>
        </authorList>
    </citation>
    <scope>NUCLEOTIDE SEQUENCE [LARGE SCALE GENOMIC DNA]</scope>
    <source>
        <strain evidence="1">233</strain>
        <tissue evidence="1">Head and thorax</tissue>
    </source>
</reference>
<sequence length="81" mass="9317">MGRLNKSTRRPSGLVFGAGRLLDFYAKQSTRMGTLEYNIREAVCEDGKILMVSRNNHGRCSRAWKDVRRRELRCALELPCT</sequence>
<accession>A0ABD2A7S9</accession>
<name>A0ABD2A7S9_VESSQ</name>
<dbReference type="EMBL" id="JAUDFV010000154">
    <property type="protein sequence ID" value="KAL2716664.1"/>
    <property type="molecule type" value="Genomic_DNA"/>
</dbReference>
<comment type="caution">
    <text evidence="1">The sequence shown here is derived from an EMBL/GenBank/DDBJ whole genome shotgun (WGS) entry which is preliminary data.</text>
</comment>
<protein>
    <submittedName>
        <fullName evidence="1">Uncharacterized protein</fullName>
    </submittedName>
</protein>
<evidence type="ECO:0000313" key="2">
    <source>
        <dbReference type="Proteomes" id="UP001607302"/>
    </source>
</evidence>
<proteinExistence type="predicted"/>
<gene>
    <name evidence="1" type="ORF">V1478_014340</name>
</gene>